<dbReference type="RefSeq" id="WP_124752271.1">
    <property type="nucleotide sequence ID" value="NZ_RQYS01000051.1"/>
</dbReference>
<dbReference type="AlphaFoldDB" id="A0A3P1XK98"/>
<reference evidence="1 2" key="1">
    <citation type="submission" date="2018-11" db="EMBL/GenBank/DDBJ databases">
        <title>Genomes From Bacteria Associated with the Canine Oral Cavity: a Test Case for Automated Genome-Based Taxonomic Assignment.</title>
        <authorList>
            <person name="Coil D.A."/>
            <person name="Jospin G."/>
            <person name="Darling A.E."/>
            <person name="Wallis C."/>
            <person name="Davis I.J."/>
            <person name="Harris S."/>
            <person name="Eisen J.A."/>
            <person name="Holcombe L.J."/>
            <person name="O'Flynn C."/>
        </authorList>
    </citation>
    <scope>NUCLEOTIDE SEQUENCE [LARGE SCALE GENOMIC DNA]</scope>
    <source>
        <strain evidence="1 2">OH2617_COT-023</strain>
    </source>
</reference>
<dbReference type="OrthoDB" id="1404180at2"/>
<protein>
    <recommendedName>
        <fullName evidence="3">Lipoprotein</fullName>
    </recommendedName>
</protein>
<dbReference type="EMBL" id="RQYS01000051">
    <property type="protein sequence ID" value="RRD59202.1"/>
    <property type="molecule type" value="Genomic_DNA"/>
</dbReference>
<accession>A0A3P1XK98</accession>
<gene>
    <name evidence="1" type="ORF">EII40_10935</name>
</gene>
<dbReference type="PROSITE" id="PS51257">
    <property type="entry name" value="PROKAR_LIPOPROTEIN"/>
    <property type="match status" value="1"/>
</dbReference>
<dbReference type="Gene3D" id="2.130.10.10">
    <property type="entry name" value="YVTN repeat-like/Quinoprotein amine dehydrogenase"/>
    <property type="match status" value="1"/>
</dbReference>
<name>A0A3P1XK98_TANFO</name>
<comment type="caution">
    <text evidence="1">The sequence shown here is derived from an EMBL/GenBank/DDBJ whole genome shotgun (WGS) entry which is preliminary data.</text>
</comment>
<evidence type="ECO:0000313" key="2">
    <source>
        <dbReference type="Proteomes" id="UP000278609"/>
    </source>
</evidence>
<dbReference type="Proteomes" id="UP000278609">
    <property type="component" value="Unassembled WGS sequence"/>
</dbReference>
<organism evidence="1 2">
    <name type="scientific">Tannerella forsythia</name>
    <name type="common">Bacteroides forsythus</name>
    <dbReference type="NCBI Taxonomy" id="28112"/>
    <lineage>
        <taxon>Bacteria</taxon>
        <taxon>Pseudomonadati</taxon>
        <taxon>Bacteroidota</taxon>
        <taxon>Bacteroidia</taxon>
        <taxon>Bacteroidales</taxon>
        <taxon>Tannerellaceae</taxon>
        <taxon>Tannerella</taxon>
    </lineage>
</organism>
<proteinExistence type="predicted"/>
<evidence type="ECO:0000313" key="1">
    <source>
        <dbReference type="EMBL" id="RRD59202.1"/>
    </source>
</evidence>
<evidence type="ECO:0008006" key="3">
    <source>
        <dbReference type="Google" id="ProtNLM"/>
    </source>
</evidence>
<sequence>MNKKMILAACVAACVMTGCEKKEKEPDGGVGKILIGTTVKNPDGMSGSSYIQLIPSLSGNVDNSNAIQMSFSSPIEVVGNDVFVLSTMGSDATHEVMKYTYRAGQTLGVPQRLALPPASMAGNIVAVNDQKAYIPLYSIGKVWVINPKTMQKTGEIDLKKYAHKDANVDPACGLIRDGYYYLALNQIDVKWQPYPDYMQVDVAVIDVKADTVVKIASEKTSGLIFPTRPMFKNMIFTDEKNDMYIACAGYFGYFPGNRKNGFVCIPAGRDEFDPAKTWDVSQTVIEGTDENYKPASVYNCKYLGGGKVAAFVCIQELNGENAYTARNSMAVLIDLKARTIRKIDGIPFTDGHSVFIETYKNQIVFSSYGKDKVGFFTCNFDGSNVQFTLGTVGNPAFMHSFE</sequence>
<dbReference type="InterPro" id="IPR015943">
    <property type="entry name" value="WD40/YVTN_repeat-like_dom_sf"/>
</dbReference>